<feature type="compositionally biased region" description="Basic and acidic residues" evidence="1">
    <location>
        <begin position="1"/>
        <end position="10"/>
    </location>
</feature>
<dbReference type="Gene3D" id="3.40.50.150">
    <property type="entry name" value="Vaccinia Virus protein VP39"/>
    <property type="match status" value="1"/>
</dbReference>
<evidence type="ECO:0000256" key="1">
    <source>
        <dbReference type="SAM" id="MobiDB-lite"/>
    </source>
</evidence>
<gene>
    <name evidence="3" type="ORF">ACFPFO_07850</name>
</gene>
<dbReference type="EC" id="2.1.1.222" evidence="3"/>
<dbReference type="GO" id="GO:0102208">
    <property type="term" value="F:2-polyprenyl-6-hydroxyphenol methylase activity"/>
    <property type="evidence" value="ECO:0007669"/>
    <property type="project" value="UniProtKB-EC"/>
</dbReference>
<dbReference type="EMBL" id="JBHSJG010000029">
    <property type="protein sequence ID" value="MFC4987675.1"/>
    <property type="molecule type" value="Genomic_DNA"/>
</dbReference>
<accession>A0ABD5QDK3</accession>
<keyword evidence="3" id="KW-0489">Methyltransferase</keyword>
<keyword evidence="3" id="KW-0808">Transferase</keyword>
<dbReference type="Proteomes" id="UP001595925">
    <property type="component" value="Unassembled WGS sequence"/>
</dbReference>
<feature type="region of interest" description="Disordered" evidence="1">
    <location>
        <begin position="1"/>
        <end position="27"/>
    </location>
</feature>
<dbReference type="InterPro" id="IPR029063">
    <property type="entry name" value="SAM-dependent_MTases_sf"/>
</dbReference>
<dbReference type="InterPro" id="IPR041698">
    <property type="entry name" value="Methyltransf_25"/>
</dbReference>
<proteinExistence type="predicted"/>
<dbReference type="GO" id="GO:0061542">
    <property type="term" value="F:3-demethylubiquinol 3-O-methyltransferase activity"/>
    <property type="evidence" value="ECO:0007669"/>
    <property type="project" value="UniProtKB-EC"/>
</dbReference>
<protein>
    <submittedName>
        <fullName evidence="3">Class I SAM-dependent methyltransferase</fullName>
        <ecNumber evidence="3">2.1.1.222</ecNumber>
        <ecNumber evidence="3">2.1.1.64</ecNumber>
    </submittedName>
</protein>
<dbReference type="AlphaFoldDB" id="A0ABD5QDK3"/>
<comment type="caution">
    <text evidence="3">The sequence shown here is derived from an EMBL/GenBank/DDBJ whole genome shotgun (WGS) entry which is preliminary data.</text>
</comment>
<feature type="domain" description="Methyltransferase" evidence="2">
    <location>
        <begin position="73"/>
        <end position="163"/>
    </location>
</feature>
<evidence type="ECO:0000313" key="4">
    <source>
        <dbReference type="Proteomes" id="UP001595925"/>
    </source>
</evidence>
<evidence type="ECO:0000259" key="2">
    <source>
        <dbReference type="Pfam" id="PF13649"/>
    </source>
</evidence>
<dbReference type="EC" id="2.1.1.64" evidence="3"/>
<dbReference type="GO" id="GO:0032259">
    <property type="term" value="P:methylation"/>
    <property type="evidence" value="ECO:0007669"/>
    <property type="project" value="UniProtKB-KW"/>
</dbReference>
<sequence length="251" mass="27258">MADEPREIGGRPDPLGRAMFDHQRGEPGSLVYRDGERTREGHVADYYFEPRSEWDDGTVGLLERLAAHGGPFLDVGCGAGQHALWFQHRGLAVTAVDVSPGTVRAASARGVADASTMDMFDLAFHPDRFRTLYALGTQIGLGRSLAGVGELLAEFARVTDENGLAAIHNYDPDTLEGDLLGYRSDPRKGIAHRSFHFEYEPPGSGGRVVGRTLQFLLFGPDRLADAAVGTPWTVADVYAGENTYVALLEKE</sequence>
<name>A0ABD5QDK3_9EURY</name>
<reference evidence="3 4" key="1">
    <citation type="journal article" date="2019" name="Int. J. Syst. Evol. Microbiol.">
        <title>The Global Catalogue of Microorganisms (GCM) 10K type strain sequencing project: providing services to taxonomists for standard genome sequencing and annotation.</title>
        <authorList>
            <consortium name="The Broad Institute Genomics Platform"/>
            <consortium name="The Broad Institute Genome Sequencing Center for Infectious Disease"/>
            <person name="Wu L."/>
            <person name="Ma J."/>
        </authorList>
    </citation>
    <scope>NUCLEOTIDE SEQUENCE [LARGE SCALE GENOMIC DNA]</scope>
    <source>
        <strain evidence="3 4">CGMCC 1.15824</strain>
    </source>
</reference>
<keyword evidence="4" id="KW-1185">Reference proteome</keyword>
<organism evidence="3 4">
    <name type="scientific">Saliphagus infecundisoli</name>
    <dbReference type="NCBI Taxonomy" id="1849069"/>
    <lineage>
        <taxon>Archaea</taxon>
        <taxon>Methanobacteriati</taxon>
        <taxon>Methanobacteriota</taxon>
        <taxon>Stenosarchaea group</taxon>
        <taxon>Halobacteria</taxon>
        <taxon>Halobacteriales</taxon>
        <taxon>Natrialbaceae</taxon>
        <taxon>Saliphagus</taxon>
    </lineage>
</organism>
<dbReference type="SUPFAM" id="SSF53335">
    <property type="entry name" value="S-adenosyl-L-methionine-dependent methyltransferases"/>
    <property type="match status" value="1"/>
</dbReference>
<dbReference type="Pfam" id="PF13649">
    <property type="entry name" value="Methyltransf_25"/>
    <property type="match status" value="1"/>
</dbReference>
<evidence type="ECO:0000313" key="3">
    <source>
        <dbReference type="EMBL" id="MFC4987675.1"/>
    </source>
</evidence>
<dbReference type="RefSeq" id="WP_224827876.1">
    <property type="nucleotide sequence ID" value="NZ_JAIVEF010000002.1"/>
</dbReference>